<feature type="compositionally biased region" description="Acidic residues" evidence="8">
    <location>
        <begin position="402"/>
        <end position="421"/>
    </location>
</feature>
<comment type="similarity">
    <text evidence="6 7">Belongs to the MPP10 family.</text>
</comment>
<accession>A0A9P8IHD0</accession>
<evidence type="ECO:0000256" key="7">
    <source>
        <dbReference type="PIRNR" id="PIRNR017300"/>
    </source>
</evidence>
<dbReference type="PANTHER" id="PTHR17039">
    <property type="entry name" value="U3 SMALL NUCLEOLAR RIBONUCLEOPROTEIN PROTEIN MPP10"/>
    <property type="match status" value="1"/>
</dbReference>
<feature type="compositionally biased region" description="Acidic residues" evidence="8">
    <location>
        <begin position="280"/>
        <end position="289"/>
    </location>
</feature>
<feature type="compositionally biased region" description="Polar residues" evidence="8">
    <location>
        <begin position="643"/>
        <end position="652"/>
    </location>
</feature>
<dbReference type="PIRSF" id="PIRSF017300">
    <property type="entry name" value="snoRNP_Mpp10"/>
    <property type="match status" value="1"/>
</dbReference>
<feature type="compositionally biased region" description="Basic and acidic residues" evidence="8">
    <location>
        <begin position="725"/>
        <end position="742"/>
    </location>
</feature>
<comment type="function">
    <text evidence="7">Involved in nucleolar processing of pre-18S ribosomal RNA.</text>
</comment>
<protein>
    <recommendedName>
        <fullName evidence="7">U3 small nucleolar ribonucleoprotein protein MPP10</fullName>
    </recommendedName>
</protein>
<evidence type="ECO:0000313" key="10">
    <source>
        <dbReference type="Proteomes" id="UP000750711"/>
    </source>
</evidence>
<dbReference type="GO" id="GO:0005732">
    <property type="term" value="C:sno(s)RNA-containing ribonucleoprotein complex"/>
    <property type="evidence" value="ECO:0007669"/>
    <property type="project" value="UniProtKB-UniRule"/>
</dbReference>
<keyword evidence="10" id="KW-1185">Reference proteome</keyword>
<feature type="region of interest" description="Disordered" evidence="8">
    <location>
        <begin position="140"/>
        <end position="211"/>
    </location>
</feature>
<feature type="region of interest" description="Disordered" evidence="8">
    <location>
        <begin position="547"/>
        <end position="568"/>
    </location>
</feature>
<name>A0A9P8IHD0_9PEZI</name>
<gene>
    <name evidence="9" type="ORF">GP486_006282</name>
</gene>
<proteinExistence type="inferred from homology"/>
<dbReference type="PANTHER" id="PTHR17039:SF0">
    <property type="entry name" value="U3 SMALL NUCLEOLAR RIBONUCLEOPROTEIN PROTEIN MPP10"/>
    <property type="match status" value="1"/>
</dbReference>
<feature type="compositionally biased region" description="Acidic residues" evidence="8">
    <location>
        <begin position="225"/>
        <end position="240"/>
    </location>
</feature>
<organism evidence="9 10">
    <name type="scientific">Trichoglossum hirsutum</name>
    <dbReference type="NCBI Taxonomy" id="265104"/>
    <lineage>
        <taxon>Eukaryota</taxon>
        <taxon>Fungi</taxon>
        <taxon>Dikarya</taxon>
        <taxon>Ascomycota</taxon>
        <taxon>Pezizomycotina</taxon>
        <taxon>Geoglossomycetes</taxon>
        <taxon>Geoglossales</taxon>
        <taxon>Geoglossaceae</taxon>
        <taxon>Trichoglossum</taxon>
    </lineage>
</organism>
<feature type="region of interest" description="Disordered" evidence="8">
    <location>
        <begin position="1"/>
        <end position="21"/>
    </location>
</feature>
<keyword evidence="2 7" id="KW-0690">Ribosome biogenesis</keyword>
<evidence type="ECO:0000256" key="6">
    <source>
        <dbReference type="ARBA" id="ARBA00029455"/>
    </source>
</evidence>
<evidence type="ECO:0000256" key="5">
    <source>
        <dbReference type="ARBA" id="ARBA00023274"/>
    </source>
</evidence>
<keyword evidence="5 7" id="KW-0687">Ribonucleoprotein</keyword>
<evidence type="ECO:0000313" key="9">
    <source>
        <dbReference type="EMBL" id="KAH0555772.1"/>
    </source>
</evidence>
<dbReference type="Pfam" id="PF04006">
    <property type="entry name" value="Mpp10"/>
    <property type="match status" value="1"/>
</dbReference>
<feature type="region of interest" description="Disordered" evidence="8">
    <location>
        <begin position="725"/>
        <end position="751"/>
    </location>
</feature>
<dbReference type="InterPro" id="IPR012173">
    <property type="entry name" value="Mpp10"/>
</dbReference>
<dbReference type="AlphaFoldDB" id="A0A9P8IHD0"/>
<dbReference type="EMBL" id="JAGHQM010001365">
    <property type="protein sequence ID" value="KAH0555772.1"/>
    <property type="molecule type" value="Genomic_DNA"/>
</dbReference>
<reference evidence="9" key="1">
    <citation type="submission" date="2021-03" db="EMBL/GenBank/DDBJ databases">
        <title>Comparative genomics and phylogenomic investigation of the class Geoglossomycetes provide insights into ecological specialization and systematics.</title>
        <authorList>
            <person name="Melie T."/>
            <person name="Pirro S."/>
            <person name="Miller A.N."/>
            <person name="Quandt A."/>
        </authorList>
    </citation>
    <scope>NUCLEOTIDE SEQUENCE</scope>
    <source>
        <strain evidence="9">CAQ_001_2017</strain>
    </source>
</reference>
<evidence type="ECO:0000256" key="1">
    <source>
        <dbReference type="ARBA" id="ARBA00004604"/>
    </source>
</evidence>
<sequence length="751" mass="81688">MAGGSFSSTTSTSHTLSGDTPHAASLDLHPVSNSVLISALSASPQAFLQPSQSLHDAALLLAKGYLDPLAVTVTEAQLQRQKDARRKRKRGERDEAPGDQILRLSKLYLDGFDIEQVWQQARRVLNAVAGELESQLPAVLKGEDRIQPGSASEGGTGGRRTLEVTQLDTGGVQNGGADGDPHGGGGDRGGGDNASLQDTHQHGGFSDEDGDLEHAEDLNLETLDGIESDGADSGEEESPSEEFIKDPHGLNDGFFSIDQFNKQTEFLEHRDTVGDPGFDSAEDDIDWDVDPALMTTSVSTSKGGAREKESESEEDGPTFGDANLMDEGRDDEVDTGLAGVIEIGDNTNDIMYKDFFAPPARKASKRDWNPDLRKSKQDGNGGEHDEEREMQRAIEAVRRDLFEDELSAGESDDGDELESLDPGDPRSRRSAHERRQAKLAEEIRKLEAENVAKRQWTLSGEAQANDRPLNSLLEEDLEFERAGKPVPVITAEVSESIEEMIKRRIINQEFDEVIRRRPEALGNPSDIRRGGFELDDSKPQQSLAEIYEEEHLRRADPDNYRSKGDEKLRKQHEEIEKLWADISGKLDSLSSWHYKPKPAQPSVNIVADVPTITLEDAQPTAAGGSTGDLGGASMLAPQEVYTSGKDTVSTGEIATKSKAPIAKSEMSREQKLRRRRREKERLKKQLASGTATSGGSGKKAESAGAKARKAVVGDLKRGGVKIIGRKGEVRDVDGKAIKERQGPRGGGSLKL</sequence>
<feature type="region of interest" description="Disordered" evidence="8">
    <location>
        <begin position="358"/>
        <end position="437"/>
    </location>
</feature>
<feature type="region of interest" description="Disordered" evidence="8">
    <location>
        <begin position="225"/>
        <end position="255"/>
    </location>
</feature>
<feature type="compositionally biased region" description="Basic and acidic residues" evidence="8">
    <location>
        <begin position="365"/>
        <end position="401"/>
    </location>
</feature>
<dbReference type="Proteomes" id="UP000750711">
    <property type="component" value="Unassembled WGS sequence"/>
</dbReference>
<comment type="caution">
    <text evidence="9">The sequence shown here is derived from an EMBL/GenBank/DDBJ whole genome shotgun (WGS) entry which is preliminary data.</text>
</comment>
<keyword evidence="3 7" id="KW-0698">rRNA processing</keyword>
<feature type="compositionally biased region" description="Gly residues" evidence="8">
    <location>
        <begin position="172"/>
        <end position="192"/>
    </location>
</feature>
<dbReference type="GO" id="GO:0032040">
    <property type="term" value="C:small-subunit processome"/>
    <property type="evidence" value="ECO:0007669"/>
    <property type="project" value="TreeGrafter"/>
</dbReference>
<comment type="subcellular location">
    <subcellularLocation>
        <location evidence="1 7">Nucleus</location>
        <location evidence="1 7">Nucleolus</location>
    </subcellularLocation>
</comment>
<dbReference type="GO" id="GO:0034457">
    <property type="term" value="C:Mpp10 complex"/>
    <property type="evidence" value="ECO:0007669"/>
    <property type="project" value="UniProtKB-UniRule"/>
</dbReference>
<evidence type="ECO:0000256" key="8">
    <source>
        <dbReference type="SAM" id="MobiDB-lite"/>
    </source>
</evidence>
<evidence type="ECO:0000256" key="4">
    <source>
        <dbReference type="ARBA" id="ARBA00023242"/>
    </source>
</evidence>
<evidence type="ECO:0000256" key="3">
    <source>
        <dbReference type="ARBA" id="ARBA00022552"/>
    </source>
</evidence>
<feature type="compositionally biased region" description="Basic and acidic residues" evidence="8">
    <location>
        <begin position="549"/>
        <end position="568"/>
    </location>
</feature>
<feature type="compositionally biased region" description="Basic residues" evidence="8">
    <location>
        <begin position="671"/>
        <end position="684"/>
    </location>
</feature>
<feature type="region of interest" description="Disordered" evidence="8">
    <location>
        <begin position="270"/>
        <end position="337"/>
    </location>
</feature>
<feature type="region of interest" description="Disordered" evidence="8">
    <location>
        <begin position="643"/>
        <end position="709"/>
    </location>
</feature>
<dbReference type="GO" id="GO:0006364">
    <property type="term" value="P:rRNA processing"/>
    <property type="evidence" value="ECO:0007669"/>
    <property type="project" value="UniProtKB-KW"/>
</dbReference>
<feature type="compositionally biased region" description="Low complexity" evidence="8">
    <location>
        <begin position="1"/>
        <end position="20"/>
    </location>
</feature>
<keyword evidence="4 7" id="KW-0539">Nucleus</keyword>
<evidence type="ECO:0000256" key="2">
    <source>
        <dbReference type="ARBA" id="ARBA00022517"/>
    </source>
</evidence>